<name>A0ABW7RRZ8_9ACTN</name>
<sequence>MTRPLTIDDIHRFEIPGDPALSPDGTRIAYTLTTQDAAHDRPAGAIWEVPGDGGPARRLTHGPDDAAPRWSPDGTRLAFLRAGQLYLLPAGAGEPVALTTPDRCPAGAGVPVWSPDGSRIAFSAPASRRPATEPVVIDTLGWKADGTGLLGPVRNQLFVVEPASGEIRQLTSGGHHAGQPAWSPDGAALAYPSAVGDDADLTGASAAYVVAVAADAPAPRRIGPATGRTGAVVWFPDGTALLTVGRTTTGIGHFELLRQPLDGSAPEPLSAALDRNVMPGGPGYPGALPQFHGDDIVFCARDRGATRLYRRTAAGITELPLPAGTAVGGCSVATAAGRAALLVSDAASFGEIALLGLDAGIPGPPPERLTAHMARSLPDVVLHPVTEREFTIADGTVVHALIVRDPQAPAGGPLLVDVHGGPHNAWAPQADPVHLYHQELASRGWTILLPNVRGSDGYGESFYTAAVGAWGEADERDVLEPVATLVAEGLVDPARIALTGYSYGGYLTCWLTTRSEVFAAAVPGGVVTDLTSMAGTSDEGQVLTVHEIGTPERLTELSPLHHADEVRAPTLILHGTADDTCPAGQAEQWFHALRSRDVPARLVLYPGGSHLFILNGRPSHRADYARRLIDWVTAHTTTRTPLKGN</sequence>
<dbReference type="EMBL" id="JBIRGH010000038">
    <property type="protein sequence ID" value="MFH8589923.1"/>
    <property type="molecule type" value="Genomic_DNA"/>
</dbReference>
<dbReference type="Gene3D" id="2.120.10.30">
    <property type="entry name" value="TolB, C-terminal domain"/>
    <property type="match status" value="1"/>
</dbReference>
<comment type="caution">
    <text evidence="5">The sequence shown here is derived from an EMBL/GenBank/DDBJ whole genome shotgun (WGS) entry which is preliminary data.</text>
</comment>
<dbReference type="InterPro" id="IPR011042">
    <property type="entry name" value="6-blade_b-propeller_TolB-like"/>
</dbReference>
<keyword evidence="2" id="KW-0720">Serine protease</keyword>
<reference evidence="5 6" key="1">
    <citation type="submission" date="2024-10" db="EMBL/GenBank/DDBJ databases">
        <title>The Natural Products Discovery Center: Release of the First 8490 Sequenced Strains for Exploring Actinobacteria Biosynthetic Diversity.</title>
        <authorList>
            <person name="Kalkreuter E."/>
            <person name="Kautsar S.A."/>
            <person name="Yang D."/>
            <person name="Bader C.D."/>
            <person name="Teijaro C.N."/>
            <person name="Fluegel L."/>
            <person name="Davis C.M."/>
            <person name="Simpson J.R."/>
            <person name="Lauterbach L."/>
            <person name="Steele A.D."/>
            <person name="Gui C."/>
            <person name="Meng S."/>
            <person name="Li G."/>
            <person name="Viehrig K."/>
            <person name="Ye F."/>
            <person name="Su P."/>
            <person name="Kiefer A.F."/>
            <person name="Nichols A."/>
            <person name="Cepeda A.J."/>
            <person name="Yan W."/>
            <person name="Fan B."/>
            <person name="Jiang Y."/>
            <person name="Adhikari A."/>
            <person name="Zheng C.-J."/>
            <person name="Schuster L."/>
            <person name="Cowan T.M."/>
            <person name="Smanski M.J."/>
            <person name="Chevrette M.G."/>
            <person name="De Carvalho L.P.S."/>
            <person name="Shen B."/>
        </authorList>
    </citation>
    <scope>NUCLEOTIDE SEQUENCE [LARGE SCALE GENOMIC DNA]</scope>
    <source>
        <strain evidence="5 6">NPDC018013</strain>
    </source>
</reference>
<evidence type="ECO:0000256" key="2">
    <source>
        <dbReference type="ARBA" id="ARBA00022825"/>
    </source>
</evidence>
<evidence type="ECO:0000313" key="5">
    <source>
        <dbReference type="EMBL" id="MFH8589923.1"/>
    </source>
</evidence>
<dbReference type="PANTHER" id="PTHR42776">
    <property type="entry name" value="SERINE PEPTIDASE S9 FAMILY MEMBER"/>
    <property type="match status" value="1"/>
</dbReference>
<feature type="domain" description="Peptidase S9 prolyl oligopeptidase catalytic" evidence="4">
    <location>
        <begin position="438"/>
        <end position="636"/>
    </location>
</feature>
<feature type="region of interest" description="Disordered" evidence="3">
    <location>
        <begin position="51"/>
        <end position="71"/>
    </location>
</feature>
<dbReference type="Pfam" id="PF00326">
    <property type="entry name" value="Peptidase_S9"/>
    <property type="match status" value="1"/>
</dbReference>
<keyword evidence="2" id="KW-0645">Protease</keyword>
<dbReference type="Gene3D" id="2.120.10.60">
    <property type="entry name" value="Tricorn protease N-terminal domain"/>
    <property type="match status" value="1"/>
</dbReference>
<dbReference type="SUPFAM" id="SSF82171">
    <property type="entry name" value="DPP6 N-terminal domain-like"/>
    <property type="match status" value="1"/>
</dbReference>
<evidence type="ECO:0000256" key="1">
    <source>
        <dbReference type="ARBA" id="ARBA00022801"/>
    </source>
</evidence>
<dbReference type="Proteomes" id="UP001610990">
    <property type="component" value="Unassembled WGS sequence"/>
</dbReference>
<dbReference type="Pfam" id="PF07676">
    <property type="entry name" value="PD40"/>
    <property type="match status" value="4"/>
</dbReference>
<dbReference type="InterPro" id="IPR029058">
    <property type="entry name" value="AB_hydrolase_fold"/>
</dbReference>
<evidence type="ECO:0000259" key="4">
    <source>
        <dbReference type="Pfam" id="PF00326"/>
    </source>
</evidence>
<dbReference type="Gene3D" id="3.40.50.1820">
    <property type="entry name" value="alpha/beta hydrolase"/>
    <property type="match status" value="1"/>
</dbReference>
<keyword evidence="6" id="KW-1185">Reference proteome</keyword>
<evidence type="ECO:0000313" key="6">
    <source>
        <dbReference type="Proteomes" id="UP001610990"/>
    </source>
</evidence>
<proteinExistence type="predicted"/>
<gene>
    <name evidence="5" type="ORF">ACH4GP_37065</name>
</gene>
<evidence type="ECO:0000256" key="3">
    <source>
        <dbReference type="SAM" id="MobiDB-lite"/>
    </source>
</evidence>
<dbReference type="InterPro" id="IPR011659">
    <property type="entry name" value="WD40"/>
</dbReference>
<protein>
    <submittedName>
        <fullName evidence="5">S9 family peptidase</fullName>
    </submittedName>
</protein>
<dbReference type="RefSeq" id="WP_397676972.1">
    <property type="nucleotide sequence ID" value="NZ_JBIRGH010000038.1"/>
</dbReference>
<accession>A0ABW7RRZ8</accession>
<dbReference type="InterPro" id="IPR001375">
    <property type="entry name" value="Peptidase_S9_cat"/>
</dbReference>
<keyword evidence="1" id="KW-0378">Hydrolase</keyword>
<dbReference type="SUPFAM" id="SSF53474">
    <property type="entry name" value="alpha/beta-Hydrolases"/>
    <property type="match status" value="1"/>
</dbReference>
<organism evidence="5 6">
    <name type="scientific">Streptomyces celluloflavus</name>
    <dbReference type="NCBI Taxonomy" id="58344"/>
    <lineage>
        <taxon>Bacteria</taxon>
        <taxon>Bacillati</taxon>
        <taxon>Actinomycetota</taxon>
        <taxon>Actinomycetes</taxon>
        <taxon>Kitasatosporales</taxon>
        <taxon>Streptomycetaceae</taxon>
        <taxon>Streptomyces</taxon>
    </lineage>
</organism>
<dbReference type="PANTHER" id="PTHR42776:SF4">
    <property type="entry name" value="ACYLAMINO-ACID-RELEASING ENZYME"/>
    <property type="match status" value="1"/>
</dbReference>